<name>A0ABX1DDG8_9FLAO</name>
<dbReference type="EMBL" id="JAAVJS010000020">
    <property type="protein sequence ID" value="NJX16397.1"/>
    <property type="molecule type" value="Genomic_DNA"/>
</dbReference>
<comment type="caution">
    <text evidence="3">The sequence shown here is derived from an EMBL/GenBank/DDBJ whole genome shotgun (WGS) entry which is preliminary data.</text>
</comment>
<evidence type="ECO:0000313" key="3">
    <source>
        <dbReference type="EMBL" id="NJX16397.1"/>
    </source>
</evidence>
<keyword evidence="4" id="KW-1185">Reference proteome</keyword>
<proteinExistence type="predicted"/>
<keyword evidence="2" id="KW-0732">Signal</keyword>
<evidence type="ECO:0000256" key="1">
    <source>
        <dbReference type="SAM" id="MobiDB-lite"/>
    </source>
</evidence>
<accession>A0ABX1DDG8</accession>
<feature type="region of interest" description="Disordered" evidence="1">
    <location>
        <begin position="50"/>
        <end position="85"/>
    </location>
</feature>
<evidence type="ECO:0008006" key="5">
    <source>
        <dbReference type="Google" id="ProtNLM"/>
    </source>
</evidence>
<feature type="compositionally biased region" description="Polar residues" evidence="1">
    <location>
        <begin position="67"/>
        <end position="78"/>
    </location>
</feature>
<dbReference type="Proteomes" id="UP000760545">
    <property type="component" value="Unassembled WGS sequence"/>
</dbReference>
<protein>
    <recommendedName>
        <fullName evidence="5">DUF4412 domain-containing protein</fullName>
    </recommendedName>
</protein>
<sequence>MKAKILITVLLALCFTMPTQAQFLKKLKKKAEQAAERTILRKTDEVVSQKTEKTIDDATTRKDQSENDNSQDTEQTTAVLEPANAALNKNTQAKKDFYKEDVVIKLHENGNLNQTQFFDAEQVAVRSTQDNMPQPSYIDSEGFIYGFQNGEYTKSSIVALQSQGMMMPTMMVEAYKLPPEPVMASLQKQTDLGMTANPFNGIVEFAFIYEPEHFRYEDFKESKQTLRGKTYTKFDFLNEPGYEGSYVLFDDQDRLVEIFTKKSDTGQSASAFDMNMAPPGESLLVYNYQPVTVQLPQAREVRAQGQGLMEGVMNNIVKGGNQPKDDIDEDDYDTSNSKGQVKSVRTALKNHKVKASDLPDSYDFDWQLQTEMVLNTKKKETMDMTFLIKKGAAYQGTNISSRENKNAGNTTMVFDSNLNTMVMFMDAQGSKFLQMFPVPDPGNSSEKIDNYKISDLPSKTIIGYTCKGLQFEDDRYIMKIYHTTEAPITLSNFLNFGNQKKMDFPDIDPRIVKQFSNGLIMEMDMIDKKKSKNNVNIIAKSLNKTATSIKPNQYQTMDLFSGAGMLGN</sequence>
<reference evidence="3 4" key="1">
    <citation type="submission" date="2020-03" db="EMBL/GenBank/DDBJ databases">
        <title>Tamlana sp. nov, isolated from XXX.</title>
        <authorList>
            <person name="Cao W.R."/>
        </authorList>
    </citation>
    <scope>NUCLEOTIDE SEQUENCE [LARGE SCALE GENOMIC DNA]</scope>
    <source>
        <strain evidence="3 4">HST1-43</strain>
    </source>
</reference>
<organism evidence="3 4">
    <name type="scientific">Tamlana crocina</name>
    <dbReference type="NCBI Taxonomy" id="393006"/>
    <lineage>
        <taxon>Bacteria</taxon>
        <taxon>Pseudomonadati</taxon>
        <taxon>Bacteroidota</taxon>
        <taxon>Flavobacteriia</taxon>
        <taxon>Flavobacteriales</taxon>
        <taxon>Flavobacteriaceae</taxon>
        <taxon>Tamlana</taxon>
    </lineage>
</organism>
<feature type="signal peptide" evidence="2">
    <location>
        <begin position="1"/>
        <end position="21"/>
    </location>
</feature>
<dbReference type="RefSeq" id="WP_167918953.1">
    <property type="nucleotide sequence ID" value="NZ_JAAVJS010000020.1"/>
</dbReference>
<evidence type="ECO:0000313" key="4">
    <source>
        <dbReference type="Proteomes" id="UP000760545"/>
    </source>
</evidence>
<gene>
    <name evidence="3" type="ORF">HC176_12955</name>
</gene>
<feature type="chain" id="PRO_5046875817" description="DUF4412 domain-containing protein" evidence="2">
    <location>
        <begin position="22"/>
        <end position="568"/>
    </location>
</feature>
<evidence type="ECO:0000256" key="2">
    <source>
        <dbReference type="SAM" id="SignalP"/>
    </source>
</evidence>
<feature type="compositionally biased region" description="Basic and acidic residues" evidence="1">
    <location>
        <begin position="50"/>
        <end position="65"/>
    </location>
</feature>
<feature type="region of interest" description="Disordered" evidence="1">
    <location>
        <begin position="317"/>
        <end position="339"/>
    </location>
</feature>